<dbReference type="FunFam" id="2.60.120.590:FF:000004">
    <property type="entry name" value="DNA oxidative demethylase ALKBH2"/>
    <property type="match status" value="1"/>
</dbReference>
<keyword evidence="6" id="KW-0560">Oxidoreductase</keyword>
<name>A0A7W9SXW8_ARMRO</name>
<keyword evidence="11" id="KW-1185">Reference proteome</keyword>
<evidence type="ECO:0000313" key="11">
    <source>
        <dbReference type="Proteomes" id="UP000520814"/>
    </source>
</evidence>
<keyword evidence="3" id="KW-0227">DNA damage</keyword>
<dbReference type="GO" id="GO:0016705">
    <property type="term" value="F:oxidoreductase activity, acting on paired donors, with incorporation or reduction of molecular oxygen"/>
    <property type="evidence" value="ECO:0007669"/>
    <property type="project" value="UniProtKB-ARBA"/>
</dbReference>
<comment type="cofactor">
    <cofactor evidence="1">
        <name>Fe(2+)</name>
        <dbReference type="ChEBI" id="CHEBI:29033"/>
    </cofactor>
</comment>
<proteinExistence type="predicted"/>
<evidence type="ECO:0000256" key="7">
    <source>
        <dbReference type="ARBA" id="ARBA00023004"/>
    </source>
</evidence>
<reference evidence="10 11" key="1">
    <citation type="submission" date="2020-08" db="EMBL/GenBank/DDBJ databases">
        <title>Genomic Encyclopedia of Type Strains, Phase IV (KMG-IV): sequencing the most valuable type-strain genomes for metagenomic binning, comparative biology and taxonomic classification.</title>
        <authorList>
            <person name="Goeker M."/>
        </authorList>
    </citation>
    <scope>NUCLEOTIDE SEQUENCE [LARGE SCALE GENOMIC DNA]</scope>
    <source>
        <strain evidence="10 11">DSM 23562</strain>
    </source>
</reference>
<dbReference type="Proteomes" id="UP000520814">
    <property type="component" value="Unassembled WGS sequence"/>
</dbReference>
<dbReference type="GO" id="GO:0051213">
    <property type="term" value="F:dioxygenase activity"/>
    <property type="evidence" value="ECO:0007669"/>
    <property type="project" value="UniProtKB-KW"/>
</dbReference>
<gene>
    <name evidence="10" type="ORF">HNQ39_005726</name>
</gene>
<dbReference type="SUPFAM" id="SSF51197">
    <property type="entry name" value="Clavaminate synthase-like"/>
    <property type="match status" value="1"/>
</dbReference>
<keyword evidence="8" id="KW-0234">DNA repair</keyword>
<dbReference type="PROSITE" id="PS51471">
    <property type="entry name" value="FE2OG_OXY"/>
    <property type="match status" value="1"/>
</dbReference>
<keyword evidence="5 10" id="KW-0223">Dioxygenase</keyword>
<keyword evidence="7" id="KW-0408">Iron</keyword>
<protein>
    <submittedName>
        <fullName evidence="10">Alkylated DNA repair dioxygenase AlkB</fullName>
    </submittedName>
</protein>
<dbReference type="PANTHER" id="PTHR31212">
    <property type="entry name" value="ALPHA-KETOGLUTARATE-DEPENDENT DIOXYGENASE ALKB HOMOLOG 3"/>
    <property type="match status" value="1"/>
</dbReference>
<comment type="caution">
    <text evidence="10">The sequence shown here is derived from an EMBL/GenBank/DDBJ whole genome shotgun (WGS) entry which is preliminary data.</text>
</comment>
<dbReference type="InterPro" id="IPR027450">
    <property type="entry name" value="AlkB-like"/>
</dbReference>
<evidence type="ECO:0000256" key="6">
    <source>
        <dbReference type="ARBA" id="ARBA00023002"/>
    </source>
</evidence>
<dbReference type="GO" id="GO:0006307">
    <property type="term" value="P:DNA alkylation repair"/>
    <property type="evidence" value="ECO:0007669"/>
    <property type="project" value="InterPro"/>
</dbReference>
<accession>A0A7W9SXW8</accession>
<dbReference type="InterPro" id="IPR032854">
    <property type="entry name" value="ALKBH3"/>
</dbReference>
<evidence type="ECO:0000256" key="4">
    <source>
        <dbReference type="ARBA" id="ARBA00022842"/>
    </source>
</evidence>
<dbReference type="EMBL" id="JACHGW010000009">
    <property type="protein sequence ID" value="MBB6053879.1"/>
    <property type="molecule type" value="Genomic_DNA"/>
</dbReference>
<organism evidence="10 11">
    <name type="scientific">Armatimonas rosea</name>
    <dbReference type="NCBI Taxonomy" id="685828"/>
    <lineage>
        <taxon>Bacteria</taxon>
        <taxon>Bacillati</taxon>
        <taxon>Armatimonadota</taxon>
        <taxon>Armatimonadia</taxon>
        <taxon>Armatimonadales</taxon>
        <taxon>Armatimonadaceae</taxon>
        <taxon>Armatimonas</taxon>
    </lineage>
</organism>
<keyword evidence="4" id="KW-0460">Magnesium</keyword>
<dbReference type="PANTHER" id="PTHR31212:SF4">
    <property type="entry name" value="ALPHA-KETOGLUTARATE-DEPENDENT DIOXYGENASE ALKB HOMOLOG 3"/>
    <property type="match status" value="1"/>
</dbReference>
<evidence type="ECO:0000256" key="2">
    <source>
        <dbReference type="ARBA" id="ARBA00022723"/>
    </source>
</evidence>
<dbReference type="GO" id="GO:0046872">
    <property type="term" value="F:metal ion binding"/>
    <property type="evidence" value="ECO:0007669"/>
    <property type="project" value="UniProtKB-KW"/>
</dbReference>
<dbReference type="Gene3D" id="2.60.120.590">
    <property type="entry name" value="Alpha-ketoglutarate-dependent dioxygenase AlkB-like"/>
    <property type="match status" value="1"/>
</dbReference>
<dbReference type="GO" id="GO:0032451">
    <property type="term" value="F:demethylase activity"/>
    <property type="evidence" value="ECO:0007669"/>
    <property type="project" value="UniProtKB-ARBA"/>
</dbReference>
<sequence>MNDVSLQGGTDNLLDMPKTLAMSDADVRFYPDFFDESEADQLFVKLTQTIPWRQDQIRLFGRWVDQPRLTAWHGDPSCSYTYSGMTMQPQAWTAELLAIKGQIEPVAGVVFNSVLLNYYRTEHDSMGWHSDDEKELGENPVIASVNLGATRRFHFKHKHLKEQRVALDLTAGSLLIMAGPTQHFWLHQVPKSARSLGPRINLTFRVIR</sequence>
<dbReference type="AlphaFoldDB" id="A0A7W9SXW8"/>
<evidence type="ECO:0000259" key="9">
    <source>
        <dbReference type="PROSITE" id="PS51471"/>
    </source>
</evidence>
<evidence type="ECO:0000256" key="3">
    <source>
        <dbReference type="ARBA" id="ARBA00022763"/>
    </source>
</evidence>
<dbReference type="Pfam" id="PF13532">
    <property type="entry name" value="2OG-FeII_Oxy_2"/>
    <property type="match status" value="1"/>
</dbReference>
<keyword evidence="2" id="KW-0479">Metal-binding</keyword>
<dbReference type="GO" id="GO:0140097">
    <property type="term" value="F:catalytic activity, acting on DNA"/>
    <property type="evidence" value="ECO:0007669"/>
    <property type="project" value="UniProtKB-ARBA"/>
</dbReference>
<dbReference type="GO" id="GO:0016787">
    <property type="term" value="F:hydrolase activity"/>
    <property type="evidence" value="ECO:0007669"/>
    <property type="project" value="UniProtKB-ARBA"/>
</dbReference>
<dbReference type="InterPro" id="IPR037151">
    <property type="entry name" value="AlkB-like_sf"/>
</dbReference>
<evidence type="ECO:0000256" key="1">
    <source>
        <dbReference type="ARBA" id="ARBA00001954"/>
    </source>
</evidence>
<evidence type="ECO:0000313" key="10">
    <source>
        <dbReference type="EMBL" id="MBB6053879.1"/>
    </source>
</evidence>
<dbReference type="RefSeq" id="WP_184203966.1">
    <property type="nucleotide sequence ID" value="NZ_JACHGW010000009.1"/>
</dbReference>
<evidence type="ECO:0000256" key="8">
    <source>
        <dbReference type="ARBA" id="ARBA00023204"/>
    </source>
</evidence>
<feature type="domain" description="Fe2OG dioxygenase" evidence="9">
    <location>
        <begin position="110"/>
        <end position="208"/>
    </location>
</feature>
<evidence type="ECO:0000256" key="5">
    <source>
        <dbReference type="ARBA" id="ARBA00022964"/>
    </source>
</evidence>
<dbReference type="InterPro" id="IPR005123">
    <property type="entry name" value="Oxoglu/Fe-dep_dioxygenase_dom"/>
</dbReference>